<evidence type="ECO:0000256" key="14">
    <source>
        <dbReference type="SAM" id="MobiDB-lite"/>
    </source>
</evidence>
<dbReference type="Pfam" id="PF01239">
    <property type="entry name" value="PPTA"/>
    <property type="match status" value="4"/>
</dbReference>
<dbReference type="SUPFAM" id="SSF48439">
    <property type="entry name" value="Protein prenylyltransferase"/>
    <property type="match status" value="1"/>
</dbReference>
<evidence type="ECO:0000256" key="5">
    <source>
        <dbReference type="ARBA" id="ARBA00022602"/>
    </source>
</evidence>
<sequence>MEESDKQHGPGDATSKVHKILGVEGDATDKTLPVSSGSYQPIPKSSTAAAPDTDSDSDSDEEPTNVAYDYGTSEEWKDVNPVPLTAGSVMPIAFTPQFQMVFGYFRALLATGELSARGLQLCEDAARLNPANYAVWMYRRKVLAHLAVDLTGELQYISRVIEKNQKNYQVWYHRQKIVELLKDPSKEFDFTAKMLRKDAKNYHVWQYRQYILRYFDIFDHNELEFCDGLIRADPFNNSAWMHRYYVLVELPRACGRPSLLEGPALEREIQYTVAQLMGQAHNESPWSYLRGILRDHWAEHFPTVQAICSDLYSQNIRSPYLLAFMIDMYDEDIAQGFQATTDIQKGELLARVKAICSDLAVKHDVVRKAYWNYLSQQLAKKYERFLPAV</sequence>
<evidence type="ECO:0000256" key="8">
    <source>
        <dbReference type="ARBA" id="ARBA00022842"/>
    </source>
</evidence>
<evidence type="ECO:0000256" key="12">
    <source>
        <dbReference type="ARBA" id="ARBA00043086"/>
    </source>
</evidence>
<evidence type="ECO:0000256" key="4">
    <source>
        <dbReference type="ARBA" id="ARBA00012702"/>
    </source>
</evidence>
<keyword evidence="6" id="KW-0808">Transferase</keyword>
<dbReference type="AlphaFoldDB" id="A0A1W0WMU8"/>
<keyword evidence="8" id="KW-0460">Magnesium</keyword>
<accession>A0A1W0WMU8</accession>
<dbReference type="GO" id="GO:0004660">
    <property type="term" value="F:protein farnesyltransferase activity"/>
    <property type="evidence" value="ECO:0007669"/>
    <property type="project" value="UniProtKB-EC"/>
</dbReference>
<evidence type="ECO:0000256" key="9">
    <source>
        <dbReference type="ARBA" id="ARBA00040965"/>
    </source>
</evidence>
<dbReference type="Proteomes" id="UP000192578">
    <property type="component" value="Unassembled WGS sequence"/>
</dbReference>
<keyword evidence="16" id="KW-1185">Reference proteome</keyword>
<dbReference type="PROSITE" id="PS51147">
    <property type="entry name" value="PFTA"/>
    <property type="match status" value="5"/>
</dbReference>
<name>A0A1W0WMU8_HYPEX</name>
<keyword evidence="7" id="KW-0677">Repeat</keyword>
<proteinExistence type="inferred from homology"/>
<dbReference type="EC" id="2.5.1.58" evidence="4"/>
<dbReference type="InterPro" id="IPR002088">
    <property type="entry name" value="Prenyl_trans_a"/>
</dbReference>
<evidence type="ECO:0000313" key="16">
    <source>
        <dbReference type="Proteomes" id="UP000192578"/>
    </source>
</evidence>
<evidence type="ECO:0000256" key="3">
    <source>
        <dbReference type="ARBA" id="ARBA00012700"/>
    </source>
</evidence>
<evidence type="ECO:0000313" key="15">
    <source>
        <dbReference type="EMBL" id="OQV16477.1"/>
    </source>
</evidence>
<dbReference type="OrthoDB" id="272289at2759"/>
<dbReference type="EC" id="2.5.1.59" evidence="3"/>
<dbReference type="GO" id="GO:0005953">
    <property type="term" value="C:CAAX-protein geranylgeranyltransferase complex"/>
    <property type="evidence" value="ECO:0007669"/>
    <property type="project" value="TreeGrafter"/>
</dbReference>
<comment type="caution">
    <text evidence="15">The sequence shown here is derived from an EMBL/GenBank/DDBJ whole genome shotgun (WGS) entry which is preliminary data.</text>
</comment>
<gene>
    <name evidence="15" type="ORF">BV898_09467</name>
</gene>
<dbReference type="EMBL" id="MTYJ01000074">
    <property type="protein sequence ID" value="OQV16477.1"/>
    <property type="molecule type" value="Genomic_DNA"/>
</dbReference>
<evidence type="ECO:0000256" key="10">
    <source>
        <dbReference type="ARBA" id="ARBA00041392"/>
    </source>
</evidence>
<dbReference type="PANTHER" id="PTHR11129">
    <property type="entry name" value="PROTEIN FARNESYLTRANSFERASE ALPHA SUBUNIT/RAB GERANYLGERANYL TRANSFERASE ALPHA SUBUNIT"/>
    <property type="match status" value="1"/>
</dbReference>
<evidence type="ECO:0000256" key="7">
    <source>
        <dbReference type="ARBA" id="ARBA00022737"/>
    </source>
</evidence>
<keyword evidence="5" id="KW-0637">Prenyltransferase</keyword>
<evidence type="ECO:0000256" key="2">
    <source>
        <dbReference type="ARBA" id="ARBA00006734"/>
    </source>
</evidence>
<dbReference type="GO" id="GO:0004662">
    <property type="term" value="F:CAAX-protein geranylgeranyltransferase activity"/>
    <property type="evidence" value="ECO:0007669"/>
    <property type="project" value="UniProtKB-EC"/>
</dbReference>
<evidence type="ECO:0000256" key="1">
    <source>
        <dbReference type="ARBA" id="ARBA00001946"/>
    </source>
</evidence>
<feature type="compositionally biased region" description="Acidic residues" evidence="14">
    <location>
        <begin position="53"/>
        <end position="63"/>
    </location>
</feature>
<protein>
    <recommendedName>
        <fullName evidence="9">Protein farnesyltransferase/geranylgeranyltransferase type-1 subunit alpha</fullName>
        <ecNumber evidence="4">2.5.1.58</ecNumber>
        <ecNumber evidence="3">2.5.1.59</ecNumber>
    </recommendedName>
    <alternativeName>
        <fullName evidence="12">CAAX farnesyltransferase subunit alpha</fullName>
    </alternativeName>
    <alternativeName>
        <fullName evidence="11">FTase-alpha</fullName>
    </alternativeName>
    <alternativeName>
        <fullName evidence="10">Ras proteins prenyltransferase subunit alpha</fullName>
    </alternativeName>
    <alternativeName>
        <fullName evidence="13">Type I protein geranyl-geranyltransferase subunit alpha</fullName>
    </alternativeName>
</protein>
<evidence type="ECO:0000256" key="6">
    <source>
        <dbReference type="ARBA" id="ARBA00022679"/>
    </source>
</evidence>
<evidence type="ECO:0000256" key="13">
    <source>
        <dbReference type="ARBA" id="ARBA00043219"/>
    </source>
</evidence>
<organism evidence="15 16">
    <name type="scientific">Hypsibius exemplaris</name>
    <name type="common">Freshwater tardigrade</name>
    <dbReference type="NCBI Taxonomy" id="2072580"/>
    <lineage>
        <taxon>Eukaryota</taxon>
        <taxon>Metazoa</taxon>
        <taxon>Ecdysozoa</taxon>
        <taxon>Tardigrada</taxon>
        <taxon>Eutardigrada</taxon>
        <taxon>Parachela</taxon>
        <taxon>Hypsibioidea</taxon>
        <taxon>Hypsibiidae</taxon>
        <taxon>Hypsibius</taxon>
    </lineage>
</organism>
<comment type="similarity">
    <text evidence="2">Belongs to the protein prenyltransferase subunit alpha family.</text>
</comment>
<dbReference type="PANTHER" id="PTHR11129:SF1">
    <property type="entry name" value="PROTEIN FARNESYLTRANSFERASE_GERANYLGERANYLTRANSFERASE TYPE-1 SUBUNIT ALPHA"/>
    <property type="match status" value="1"/>
</dbReference>
<reference evidence="16" key="1">
    <citation type="submission" date="2017-01" db="EMBL/GenBank/DDBJ databases">
        <title>Comparative genomics of anhydrobiosis in the tardigrade Hypsibius dujardini.</title>
        <authorList>
            <person name="Yoshida Y."/>
            <person name="Koutsovoulos G."/>
            <person name="Laetsch D."/>
            <person name="Stevens L."/>
            <person name="Kumar S."/>
            <person name="Horikawa D."/>
            <person name="Ishino K."/>
            <person name="Komine S."/>
            <person name="Tomita M."/>
            <person name="Blaxter M."/>
            <person name="Arakawa K."/>
        </authorList>
    </citation>
    <scope>NUCLEOTIDE SEQUENCE [LARGE SCALE GENOMIC DNA]</scope>
    <source>
        <strain evidence="16">Z151</strain>
    </source>
</reference>
<dbReference type="Gene3D" id="1.25.40.120">
    <property type="entry name" value="Protein prenylyltransferase"/>
    <property type="match status" value="1"/>
</dbReference>
<dbReference type="GO" id="GO:0005965">
    <property type="term" value="C:protein farnesyltransferase complex"/>
    <property type="evidence" value="ECO:0007669"/>
    <property type="project" value="TreeGrafter"/>
</dbReference>
<evidence type="ECO:0000256" key="11">
    <source>
        <dbReference type="ARBA" id="ARBA00042436"/>
    </source>
</evidence>
<feature type="region of interest" description="Disordered" evidence="14">
    <location>
        <begin position="1"/>
        <end position="72"/>
    </location>
</feature>
<comment type="cofactor">
    <cofactor evidence="1">
        <name>Mg(2+)</name>
        <dbReference type="ChEBI" id="CHEBI:18420"/>
    </cofactor>
</comment>